<dbReference type="Gene3D" id="3.40.50.10610">
    <property type="entry name" value="ABC-type transport auxiliary lipoprotein component"/>
    <property type="match status" value="1"/>
</dbReference>
<dbReference type="AlphaFoldDB" id="A0A9J7BSE4"/>
<dbReference type="InterPro" id="IPR011009">
    <property type="entry name" value="Kinase-like_dom_sf"/>
</dbReference>
<feature type="repeat" description="TPR" evidence="7">
    <location>
        <begin position="584"/>
        <end position="617"/>
    </location>
</feature>
<feature type="compositionally biased region" description="Basic and acidic residues" evidence="9">
    <location>
        <begin position="1"/>
        <end position="13"/>
    </location>
</feature>
<evidence type="ECO:0000256" key="10">
    <source>
        <dbReference type="SAM" id="Phobius"/>
    </source>
</evidence>
<dbReference type="CDD" id="cd14014">
    <property type="entry name" value="STKc_PknB_like"/>
    <property type="match status" value="1"/>
</dbReference>
<dbReference type="Gene3D" id="1.25.40.10">
    <property type="entry name" value="Tetratricopeptide repeat domain"/>
    <property type="match status" value="4"/>
</dbReference>
<dbReference type="KEGG" id="orp:MOP44_06110"/>
<dbReference type="SMART" id="SM00220">
    <property type="entry name" value="S_TKc"/>
    <property type="match status" value="1"/>
</dbReference>
<dbReference type="PROSITE" id="PS50011">
    <property type="entry name" value="PROTEIN_KINASE_DOM"/>
    <property type="match status" value="1"/>
</dbReference>
<dbReference type="EC" id="2.7.11.1" evidence="1"/>
<evidence type="ECO:0000256" key="1">
    <source>
        <dbReference type="ARBA" id="ARBA00012513"/>
    </source>
</evidence>
<dbReference type="InterPro" id="IPR019734">
    <property type="entry name" value="TPR_rpt"/>
</dbReference>
<feature type="region of interest" description="Disordered" evidence="9">
    <location>
        <begin position="1"/>
        <end position="50"/>
    </location>
</feature>
<keyword evidence="4 8" id="KW-0547">Nucleotide-binding</keyword>
<dbReference type="InterPro" id="IPR017441">
    <property type="entry name" value="Protein_kinase_ATP_BS"/>
</dbReference>
<dbReference type="FunFam" id="1.10.510.10:FF:000021">
    <property type="entry name" value="Serine/threonine protein kinase"/>
    <property type="match status" value="1"/>
</dbReference>
<dbReference type="Gene3D" id="1.10.510.10">
    <property type="entry name" value="Transferase(Phosphotransferase) domain 1"/>
    <property type="match status" value="1"/>
</dbReference>
<dbReference type="InterPro" id="IPR011990">
    <property type="entry name" value="TPR-like_helical_dom_sf"/>
</dbReference>
<evidence type="ECO:0000313" key="13">
    <source>
        <dbReference type="Proteomes" id="UP001059380"/>
    </source>
</evidence>
<evidence type="ECO:0000256" key="2">
    <source>
        <dbReference type="ARBA" id="ARBA00022527"/>
    </source>
</evidence>
<evidence type="ECO:0000313" key="12">
    <source>
        <dbReference type="EMBL" id="UWZ85511.1"/>
    </source>
</evidence>
<dbReference type="SMART" id="SM00028">
    <property type="entry name" value="TPR"/>
    <property type="match status" value="7"/>
</dbReference>
<evidence type="ECO:0000256" key="9">
    <source>
        <dbReference type="SAM" id="MobiDB-lite"/>
    </source>
</evidence>
<keyword evidence="3" id="KW-0808">Transferase</keyword>
<evidence type="ECO:0000256" key="7">
    <source>
        <dbReference type="PROSITE-ProRule" id="PRU00339"/>
    </source>
</evidence>
<dbReference type="PANTHER" id="PTHR43289:SF34">
    <property type="entry name" value="SERINE_THREONINE-PROTEIN KINASE YBDM-RELATED"/>
    <property type="match status" value="1"/>
</dbReference>
<dbReference type="GO" id="GO:0005524">
    <property type="term" value="F:ATP binding"/>
    <property type="evidence" value="ECO:0007669"/>
    <property type="project" value="UniProtKB-UniRule"/>
</dbReference>
<dbReference type="PROSITE" id="PS50005">
    <property type="entry name" value="TPR"/>
    <property type="match status" value="1"/>
</dbReference>
<dbReference type="PANTHER" id="PTHR43289">
    <property type="entry name" value="MITOGEN-ACTIVATED PROTEIN KINASE KINASE KINASE 20-RELATED"/>
    <property type="match status" value="1"/>
</dbReference>
<keyword evidence="6 8" id="KW-0067">ATP-binding</keyword>
<proteinExistence type="predicted"/>
<dbReference type="InterPro" id="IPR000719">
    <property type="entry name" value="Prot_kinase_dom"/>
</dbReference>
<dbReference type="RefSeq" id="WP_260795062.1">
    <property type="nucleotide sequence ID" value="NZ_CP093313.1"/>
</dbReference>
<organism evidence="12 13">
    <name type="scientific">Occallatibacter riparius</name>
    <dbReference type="NCBI Taxonomy" id="1002689"/>
    <lineage>
        <taxon>Bacteria</taxon>
        <taxon>Pseudomonadati</taxon>
        <taxon>Acidobacteriota</taxon>
        <taxon>Terriglobia</taxon>
        <taxon>Terriglobales</taxon>
        <taxon>Acidobacteriaceae</taxon>
        <taxon>Occallatibacter</taxon>
    </lineage>
</organism>
<keyword evidence="5 12" id="KW-0418">Kinase</keyword>
<keyword evidence="13" id="KW-1185">Reference proteome</keyword>
<evidence type="ECO:0000256" key="3">
    <source>
        <dbReference type="ARBA" id="ARBA00022679"/>
    </source>
</evidence>
<keyword evidence="2" id="KW-0723">Serine/threonine-protein kinase</keyword>
<evidence type="ECO:0000256" key="4">
    <source>
        <dbReference type="ARBA" id="ARBA00022741"/>
    </source>
</evidence>
<dbReference type="EMBL" id="CP093313">
    <property type="protein sequence ID" value="UWZ85511.1"/>
    <property type="molecule type" value="Genomic_DNA"/>
</dbReference>
<evidence type="ECO:0000259" key="11">
    <source>
        <dbReference type="PROSITE" id="PS50011"/>
    </source>
</evidence>
<evidence type="ECO:0000256" key="8">
    <source>
        <dbReference type="PROSITE-ProRule" id="PRU10141"/>
    </source>
</evidence>
<gene>
    <name evidence="12" type="ORF">MOP44_06110</name>
</gene>
<keyword evidence="10" id="KW-1133">Transmembrane helix</keyword>
<dbReference type="Proteomes" id="UP001059380">
    <property type="component" value="Chromosome"/>
</dbReference>
<feature type="domain" description="Protein kinase" evidence="11">
    <location>
        <begin position="112"/>
        <end position="370"/>
    </location>
</feature>
<name>A0A9J7BSE4_9BACT</name>
<feature type="transmembrane region" description="Helical" evidence="10">
    <location>
        <begin position="397"/>
        <end position="419"/>
    </location>
</feature>
<evidence type="ECO:0000256" key="6">
    <source>
        <dbReference type="ARBA" id="ARBA00022840"/>
    </source>
</evidence>
<dbReference type="GO" id="GO:0004674">
    <property type="term" value="F:protein serine/threonine kinase activity"/>
    <property type="evidence" value="ECO:0007669"/>
    <property type="project" value="UniProtKB-KW"/>
</dbReference>
<keyword evidence="10" id="KW-0812">Transmembrane</keyword>
<reference evidence="12" key="1">
    <citation type="submission" date="2021-04" db="EMBL/GenBank/DDBJ databases">
        <title>Phylogenetic analysis of Acidobacteriaceae.</title>
        <authorList>
            <person name="Qiu L."/>
            <person name="Zhang Q."/>
        </authorList>
    </citation>
    <scope>NUCLEOTIDE SEQUENCE</scope>
    <source>
        <strain evidence="12">DSM 25168</strain>
    </source>
</reference>
<keyword evidence="10" id="KW-0472">Membrane</keyword>
<evidence type="ECO:0000256" key="5">
    <source>
        <dbReference type="ARBA" id="ARBA00022777"/>
    </source>
</evidence>
<protein>
    <recommendedName>
        <fullName evidence="1">non-specific serine/threonine protein kinase</fullName>
        <ecNumber evidence="1">2.7.11.1</ecNumber>
    </recommendedName>
</protein>
<dbReference type="SUPFAM" id="SSF48452">
    <property type="entry name" value="TPR-like"/>
    <property type="match status" value="3"/>
</dbReference>
<dbReference type="SUPFAM" id="SSF56112">
    <property type="entry name" value="Protein kinase-like (PK-like)"/>
    <property type="match status" value="1"/>
</dbReference>
<dbReference type="Gene3D" id="3.30.200.20">
    <property type="entry name" value="Phosphorylase Kinase, domain 1"/>
    <property type="match status" value="1"/>
</dbReference>
<sequence>MKDPNHRNSEHEVLTPIPDTHVPSGRPTEQTAAGVQTPVPATAKDSGGGSEAQTVLEIAAPPWPKTPAGPATLDYLVSPAALTATVSNDHEPRSGLPNGMLLQPGTVLANRYEIIKVLGEGGMGAVYKARDMELEREIALKVIRPELANNPEILHRFKQELILARQVTDRNVIRIFDLGEAGKIKFITMEYVDGESLHQILRQRGKLEVAEAVDVMEQVASGLAVAHREGIIHRDLKPGNIMRDRNGRVVVMDFGLARTLSGDGLTQTGAMLGTIEYMSPEQAQSTELKASSDIFTTGLILYELLSGKTPFHAESVIASLLKRTRERAIPLSEIDKSIPGVLSNIVSKCLEKDPSRRYQTAEELLADLRVWQGKSGAAKVSASSAAFWMNRIRELPWTRVAGTGLLIVLTAAGVAWYVIARQRAAKAPHNPITVLVGDFQNNTGDTLFENTLEPMFNVALEGARFISAYNRGSAREAAAGLPKPSQTLDEQTARLVAVKQGISAIVTGTLNKEGSGYALSVQAIDAVTGKTLARANVNAASKDDLLLQVPKLAVPIRKALGDETPKSAQLQQEEGTLSTSSLEALHQYGQGMELQFQGKPDAALQAFSKAAQLDPNFARAYSGMAAASGNLGKLQDAENYAKQAMQHVDRMTERERYRIRGMYYVWSQNWQKCVEEYSTLLGQYPADNIGHANLAGCYARLLDMPKAMEAAREGLQITPNDLTARMNFALYACYASYFESCEQGAKNVLQINSSDEEAFLILAYSQLGQNRLAEAAETYQRLEELSADGASLGMAGLGDLSIYQGKFSEAEQILEKGAAQDLAGKNAGAAASKLLMLGYAELSSGKNAAAAVAADRAVASSQSAKVRFVAARTYIATGQIAKAQKLADGLGGDIQASHQAYAKLILGEIALQQKNANQAIQAFTEAKNLSDTWIGRFDLGQAYLQAGAFTEADSDFDRCIKRRGEALELFMDDAPTYSYLPPVYYLQGREREGLKSPDFADSYRAYLRIRGQSTEDPLVSEVKSKAAH</sequence>
<dbReference type="Pfam" id="PF00069">
    <property type="entry name" value="Pkinase"/>
    <property type="match status" value="1"/>
</dbReference>
<dbReference type="PROSITE" id="PS00107">
    <property type="entry name" value="PROTEIN_KINASE_ATP"/>
    <property type="match status" value="1"/>
</dbReference>
<feature type="binding site" evidence="8">
    <location>
        <position position="141"/>
    </location>
    <ligand>
        <name>ATP</name>
        <dbReference type="ChEBI" id="CHEBI:30616"/>
    </ligand>
</feature>
<accession>A0A9J7BSE4</accession>
<keyword evidence="7" id="KW-0802">TPR repeat</keyword>